<dbReference type="Pfam" id="PF00085">
    <property type="entry name" value="Thioredoxin"/>
    <property type="match status" value="1"/>
</dbReference>
<dbReference type="InterPro" id="IPR036249">
    <property type="entry name" value="Thioredoxin-like_sf"/>
</dbReference>
<accession>A0A8J6B8M8</accession>
<dbReference type="CDD" id="cd02961">
    <property type="entry name" value="PDI_a_family"/>
    <property type="match status" value="1"/>
</dbReference>
<feature type="chain" id="PRO_5035229605" evidence="1">
    <location>
        <begin position="19"/>
        <end position="217"/>
    </location>
</feature>
<protein>
    <submittedName>
        <fullName evidence="3">Protein disulfide isomerase</fullName>
    </submittedName>
</protein>
<gene>
    <name evidence="3" type="ORF">J8273_3026</name>
</gene>
<comment type="caution">
    <text evidence="3">The sequence shown here is derived from an EMBL/GenBank/DDBJ whole genome shotgun (WGS) entry which is preliminary data.</text>
</comment>
<dbReference type="GO" id="GO:0006457">
    <property type="term" value="P:protein folding"/>
    <property type="evidence" value="ECO:0007669"/>
    <property type="project" value="TreeGrafter"/>
</dbReference>
<feature type="domain" description="Thioredoxin" evidence="2">
    <location>
        <begin position="1"/>
        <end position="123"/>
    </location>
</feature>
<dbReference type="GO" id="GO:0003756">
    <property type="term" value="F:protein disulfide isomerase activity"/>
    <property type="evidence" value="ECO:0007669"/>
    <property type="project" value="TreeGrafter"/>
</dbReference>
<evidence type="ECO:0000259" key="2">
    <source>
        <dbReference type="PROSITE" id="PS51352"/>
    </source>
</evidence>
<keyword evidence="1" id="KW-0732">Signal</keyword>
<dbReference type="OrthoDB" id="427280at2759"/>
<keyword evidence="4" id="KW-1185">Reference proteome</keyword>
<dbReference type="AlphaFoldDB" id="A0A8J6B8M8"/>
<reference evidence="3" key="1">
    <citation type="submission" date="2021-05" db="EMBL/GenBank/DDBJ databases">
        <title>A free-living protist that lacks canonical eukaryotic 1 DNA replication and segregation systems.</title>
        <authorList>
            <person name="Salas-Leiva D.E."/>
            <person name="Tromer E.C."/>
            <person name="Curtis B.A."/>
            <person name="Jerlstrom-Hultqvist J."/>
            <person name="Kolisko M."/>
            <person name="Yi Z."/>
            <person name="Salas-Leiva J.S."/>
            <person name="Gallot-Lavallee L."/>
            <person name="Kops G.J.P.L."/>
            <person name="Archibald J.M."/>
            <person name="Simpson A.G.B."/>
            <person name="Roger A.J."/>
        </authorList>
    </citation>
    <scope>NUCLEOTIDE SEQUENCE</scope>
    <source>
        <strain evidence="3">BICM</strain>
    </source>
</reference>
<dbReference type="InterPro" id="IPR013766">
    <property type="entry name" value="Thioredoxin_domain"/>
</dbReference>
<feature type="signal peptide" evidence="1">
    <location>
        <begin position="1"/>
        <end position="18"/>
    </location>
</feature>
<sequence length="217" mass="24407">MKVTVAFVLFLVCLSMQAVVEVTDTNFAELCAEGPILVMFAASWCPHCKRTKPVFEAASDAFEGQPITFGAVNADFNPELIDTQEIMGFPTIKLFIPDAEEPIVFHDERTVENFLTFVDSNVQGLTIPKVAPTAIEPCPPCGPNIPVFDNLIRTLNWREDPDQVAHEMYMRVDEAGEDPEYGDYYFEMLRGVTAEGPEFIEKERRMLAEKLMVLSVF</sequence>
<name>A0A8J6B8M8_9EUKA</name>
<proteinExistence type="predicted"/>
<dbReference type="GO" id="GO:0005783">
    <property type="term" value="C:endoplasmic reticulum"/>
    <property type="evidence" value="ECO:0007669"/>
    <property type="project" value="TreeGrafter"/>
</dbReference>
<dbReference type="PROSITE" id="PS51352">
    <property type="entry name" value="THIOREDOXIN_2"/>
    <property type="match status" value="1"/>
</dbReference>
<dbReference type="Gene3D" id="3.40.30.10">
    <property type="entry name" value="Glutaredoxin"/>
    <property type="match status" value="1"/>
</dbReference>
<keyword evidence="3" id="KW-0413">Isomerase</keyword>
<evidence type="ECO:0000256" key="1">
    <source>
        <dbReference type="SAM" id="SignalP"/>
    </source>
</evidence>
<dbReference type="PROSITE" id="PS00195">
    <property type="entry name" value="GLUTAREDOXIN_1"/>
    <property type="match status" value="1"/>
</dbReference>
<dbReference type="SUPFAM" id="SSF52833">
    <property type="entry name" value="Thioredoxin-like"/>
    <property type="match status" value="1"/>
</dbReference>
<dbReference type="PANTHER" id="PTHR45672">
    <property type="entry name" value="PROTEIN DISULFIDE-ISOMERASE C17H9.14C-RELATED"/>
    <property type="match status" value="1"/>
</dbReference>
<dbReference type="EMBL" id="JAHDYR010000011">
    <property type="protein sequence ID" value="KAG9395459.1"/>
    <property type="molecule type" value="Genomic_DNA"/>
</dbReference>
<organism evidence="3 4">
    <name type="scientific">Carpediemonas membranifera</name>
    <dbReference type="NCBI Taxonomy" id="201153"/>
    <lineage>
        <taxon>Eukaryota</taxon>
        <taxon>Metamonada</taxon>
        <taxon>Carpediemonas-like organisms</taxon>
        <taxon>Carpediemonas</taxon>
    </lineage>
</organism>
<evidence type="ECO:0000313" key="3">
    <source>
        <dbReference type="EMBL" id="KAG9395459.1"/>
    </source>
</evidence>
<dbReference type="Proteomes" id="UP000717585">
    <property type="component" value="Unassembled WGS sequence"/>
</dbReference>
<evidence type="ECO:0000313" key="4">
    <source>
        <dbReference type="Proteomes" id="UP000717585"/>
    </source>
</evidence>
<dbReference type="InterPro" id="IPR011767">
    <property type="entry name" value="GLR_AS"/>
</dbReference>
<dbReference type="InterPro" id="IPR051063">
    <property type="entry name" value="PDI"/>
</dbReference>